<organism evidence="2 3">
    <name type="scientific">Murinocardiopsis flavida</name>
    <dbReference type="NCBI Taxonomy" id="645275"/>
    <lineage>
        <taxon>Bacteria</taxon>
        <taxon>Bacillati</taxon>
        <taxon>Actinomycetota</taxon>
        <taxon>Actinomycetes</taxon>
        <taxon>Streptosporangiales</taxon>
        <taxon>Nocardiopsidaceae</taxon>
        <taxon>Murinocardiopsis</taxon>
    </lineage>
</organism>
<dbReference type="OrthoDB" id="3268477at2"/>
<evidence type="ECO:0000313" key="2">
    <source>
        <dbReference type="EMBL" id="PSK90501.1"/>
    </source>
</evidence>
<comment type="caution">
    <text evidence="2">The sequence shown here is derived from an EMBL/GenBank/DDBJ whole genome shotgun (WGS) entry which is preliminary data.</text>
</comment>
<dbReference type="EMBL" id="PYGA01000022">
    <property type="protein sequence ID" value="PSK90501.1"/>
    <property type="molecule type" value="Genomic_DNA"/>
</dbReference>
<feature type="region of interest" description="Disordered" evidence="1">
    <location>
        <begin position="32"/>
        <end position="61"/>
    </location>
</feature>
<evidence type="ECO:0000313" key="3">
    <source>
        <dbReference type="Proteomes" id="UP000240542"/>
    </source>
</evidence>
<evidence type="ECO:0000256" key="1">
    <source>
        <dbReference type="SAM" id="MobiDB-lite"/>
    </source>
</evidence>
<gene>
    <name evidence="2" type="ORF">CLV63_12235</name>
</gene>
<keyword evidence="3" id="KW-1185">Reference proteome</keyword>
<dbReference type="AlphaFoldDB" id="A0A2P8CZV5"/>
<reference evidence="2 3" key="1">
    <citation type="submission" date="2018-03" db="EMBL/GenBank/DDBJ databases">
        <title>Genomic Encyclopedia of Archaeal and Bacterial Type Strains, Phase II (KMG-II): from individual species to whole genera.</title>
        <authorList>
            <person name="Goeker M."/>
        </authorList>
    </citation>
    <scope>NUCLEOTIDE SEQUENCE [LARGE SCALE GENOMIC DNA]</scope>
    <source>
        <strain evidence="2 3">DSM 45312</strain>
    </source>
</reference>
<dbReference type="Proteomes" id="UP000240542">
    <property type="component" value="Unassembled WGS sequence"/>
</dbReference>
<dbReference type="RefSeq" id="WP_106585863.1">
    <property type="nucleotide sequence ID" value="NZ_PYGA01000022.1"/>
</dbReference>
<evidence type="ECO:0008006" key="4">
    <source>
        <dbReference type="Google" id="ProtNLM"/>
    </source>
</evidence>
<proteinExistence type="predicted"/>
<protein>
    <recommendedName>
        <fullName evidence="4">SPOR domain-containing protein</fullName>
    </recommendedName>
</protein>
<name>A0A2P8CZV5_9ACTN</name>
<accession>A0A2P8CZV5</accession>
<sequence length="61" mass="6898">MSGPMDGDWWYCLKHGRVEHGAGCPDNVRMGPYPDEPSAANALRHAAERNEAWDAEEEREE</sequence>